<evidence type="ECO:0000313" key="2">
    <source>
        <dbReference type="EMBL" id="SVA72994.1"/>
    </source>
</evidence>
<organism evidence="2">
    <name type="scientific">marine metagenome</name>
    <dbReference type="NCBI Taxonomy" id="408172"/>
    <lineage>
        <taxon>unclassified sequences</taxon>
        <taxon>metagenomes</taxon>
        <taxon>ecological metagenomes</taxon>
    </lineage>
</organism>
<dbReference type="InterPro" id="IPR021395">
    <property type="entry name" value="DUF3035"/>
</dbReference>
<dbReference type="AlphaFoldDB" id="A0A381Y7J4"/>
<accession>A0A381Y7J4</accession>
<feature type="region of interest" description="Disordered" evidence="1">
    <location>
        <begin position="1"/>
        <end position="77"/>
    </location>
</feature>
<sequence length="77" mass="8797">MSGQKINTTDEFLIKKKDPLILPPQHNKLPLPKSSDFQEKEENTVKSILKSGKNSETKKSSDMSSLEKKILEELRKN</sequence>
<evidence type="ECO:0000256" key="1">
    <source>
        <dbReference type="SAM" id="MobiDB-lite"/>
    </source>
</evidence>
<dbReference type="EMBL" id="UINC01017570">
    <property type="protein sequence ID" value="SVA72994.1"/>
    <property type="molecule type" value="Genomic_DNA"/>
</dbReference>
<feature type="compositionally biased region" description="Basic and acidic residues" evidence="1">
    <location>
        <begin position="53"/>
        <end position="77"/>
    </location>
</feature>
<name>A0A381Y7J4_9ZZZZ</name>
<gene>
    <name evidence="2" type="ORF">METZ01_LOCUS125848</name>
</gene>
<dbReference type="Pfam" id="PF11233">
    <property type="entry name" value="DUF3035"/>
    <property type="match status" value="1"/>
</dbReference>
<proteinExistence type="predicted"/>
<feature type="compositionally biased region" description="Polar residues" evidence="1">
    <location>
        <begin position="1"/>
        <end position="10"/>
    </location>
</feature>
<reference evidence="2" key="1">
    <citation type="submission" date="2018-05" db="EMBL/GenBank/DDBJ databases">
        <authorList>
            <person name="Lanie J.A."/>
            <person name="Ng W.-L."/>
            <person name="Kazmierczak K.M."/>
            <person name="Andrzejewski T.M."/>
            <person name="Davidsen T.M."/>
            <person name="Wayne K.J."/>
            <person name="Tettelin H."/>
            <person name="Glass J.I."/>
            <person name="Rusch D."/>
            <person name="Podicherti R."/>
            <person name="Tsui H.-C.T."/>
            <person name="Winkler M.E."/>
        </authorList>
    </citation>
    <scope>NUCLEOTIDE SEQUENCE</scope>
</reference>
<protein>
    <submittedName>
        <fullName evidence="2">Uncharacterized protein</fullName>
    </submittedName>
</protein>